<dbReference type="Proteomes" id="UP000324222">
    <property type="component" value="Unassembled WGS sequence"/>
</dbReference>
<proteinExistence type="predicted"/>
<sequence length="83" mass="8530">MESLFGWKCRLGAAAIAMAVAVAVVAEAIRGVPGLVLSLGLISPGEYTLPDLVNMLPDTGGAVSGEDEVLAQHIAGWTRQLAL</sequence>
<evidence type="ECO:0000313" key="2">
    <source>
        <dbReference type="Proteomes" id="UP000324222"/>
    </source>
</evidence>
<name>A0A5B7J6C8_PORTR</name>
<dbReference type="EMBL" id="VSRR010083867">
    <property type="protein sequence ID" value="MPC90285.1"/>
    <property type="molecule type" value="Genomic_DNA"/>
</dbReference>
<keyword evidence="2" id="KW-1185">Reference proteome</keyword>
<dbReference type="AlphaFoldDB" id="A0A5B7J6C8"/>
<organism evidence="1 2">
    <name type="scientific">Portunus trituberculatus</name>
    <name type="common">Swimming crab</name>
    <name type="synonym">Neptunus trituberculatus</name>
    <dbReference type="NCBI Taxonomy" id="210409"/>
    <lineage>
        <taxon>Eukaryota</taxon>
        <taxon>Metazoa</taxon>
        <taxon>Ecdysozoa</taxon>
        <taxon>Arthropoda</taxon>
        <taxon>Crustacea</taxon>
        <taxon>Multicrustacea</taxon>
        <taxon>Malacostraca</taxon>
        <taxon>Eumalacostraca</taxon>
        <taxon>Eucarida</taxon>
        <taxon>Decapoda</taxon>
        <taxon>Pleocyemata</taxon>
        <taxon>Brachyura</taxon>
        <taxon>Eubrachyura</taxon>
        <taxon>Portunoidea</taxon>
        <taxon>Portunidae</taxon>
        <taxon>Portuninae</taxon>
        <taxon>Portunus</taxon>
    </lineage>
</organism>
<evidence type="ECO:0000313" key="1">
    <source>
        <dbReference type="EMBL" id="MPC90285.1"/>
    </source>
</evidence>
<reference evidence="1 2" key="1">
    <citation type="submission" date="2019-05" db="EMBL/GenBank/DDBJ databases">
        <title>Another draft genome of Portunus trituberculatus and its Hox gene families provides insights of decapod evolution.</title>
        <authorList>
            <person name="Jeong J.-H."/>
            <person name="Song I."/>
            <person name="Kim S."/>
            <person name="Choi T."/>
            <person name="Kim D."/>
            <person name="Ryu S."/>
            <person name="Kim W."/>
        </authorList>
    </citation>
    <scope>NUCLEOTIDE SEQUENCE [LARGE SCALE GENOMIC DNA]</scope>
    <source>
        <tissue evidence="1">Muscle</tissue>
    </source>
</reference>
<comment type="caution">
    <text evidence="1">The sequence shown here is derived from an EMBL/GenBank/DDBJ whole genome shotgun (WGS) entry which is preliminary data.</text>
</comment>
<protein>
    <submittedName>
        <fullName evidence="1">Uncharacterized protein</fullName>
    </submittedName>
</protein>
<gene>
    <name evidence="1" type="ORF">E2C01_085262</name>
</gene>
<accession>A0A5B7J6C8</accession>